<dbReference type="PROSITE" id="PS50011">
    <property type="entry name" value="PROTEIN_KINASE_DOM"/>
    <property type="match status" value="1"/>
</dbReference>
<dbReference type="PROSITE" id="PS00108">
    <property type="entry name" value="PROTEIN_KINASE_ST"/>
    <property type="match status" value="1"/>
</dbReference>
<feature type="non-terminal residue" evidence="4">
    <location>
        <position position="1"/>
    </location>
</feature>
<evidence type="ECO:0000313" key="5">
    <source>
        <dbReference type="Proteomes" id="UP000053989"/>
    </source>
</evidence>
<evidence type="ECO:0000313" key="4">
    <source>
        <dbReference type="EMBL" id="KIM65603.1"/>
    </source>
</evidence>
<keyword evidence="1" id="KW-0547">Nucleotide-binding</keyword>
<reference evidence="4 5" key="1">
    <citation type="submission" date="2014-04" db="EMBL/GenBank/DDBJ databases">
        <authorList>
            <consortium name="DOE Joint Genome Institute"/>
            <person name="Kuo A."/>
            <person name="Kohler A."/>
            <person name="Nagy L.G."/>
            <person name="Floudas D."/>
            <person name="Copeland A."/>
            <person name="Barry K.W."/>
            <person name="Cichocki N."/>
            <person name="Veneault-Fourrey C."/>
            <person name="LaButti K."/>
            <person name="Lindquist E.A."/>
            <person name="Lipzen A."/>
            <person name="Lundell T."/>
            <person name="Morin E."/>
            <person name="Murat C."/>
            <person name="Sun H."/>
            <person name="Tunlid A."/>
            <person name="Henrissat B."/>
            <person name="Grigoriev I.V."/>
            <person name="Hibbett D.S."/>
            <person name="Martin F."/>
            <person name="Nordberg H.P."/>
            <person name="Cantor M.N."/>
            <person name="Hua S.X."/>
        </authorList>
    </citation>
    <scope>NUCLEOTIDE SEQUENCE [LARGE SCALE GENOMIC DNA]</scope>
    <source>
        <strain evidence="4 5">Foug A</strain>
    </source>
</reference>
<dbReference type="PANTHER" id="PTHR44329:SF298">
    <property type="entry name" value="MIXED LINEAGE KINASE DOMAIN-LIKE PROTEIN"/>
    <property type="match status" value="1"/>
</dbReference>
<dbReference type="Pfam" id="PF07714">
    <property type="entry name" value="PK_Tyr_Ser-Thr"/>
    <property type="match status" value="1"/>
</dbReference>
<dbReference type="InterPro" id="IPR000719">
    <property type="entry name" value="Prot_kinase_dom"/>
</dbReference>
<dbReference type="GO" id="GO:0005524">
    <property type="term" value="F:ATP binding"/>
    <property type="evidence" value="ECO:0007669"/>
    <property type="project" value="UniProtKB-KW"/>
</dbReference>
<gene>
    <name evidence="4" type="ORF">SCLCIDRAFT_42523</name>
</gene>
<dbReference type="InterPro" id="IPR011009">
    <property type="entry name" value="Kinase-like_dom_sf"/>
</dbReference>
<feature type="domain" description="Protein kinase" evidence="3">
    <location>
        <begin position="1"/>
        <end position="138"/>
    </location>
</feature>
<dbReference type="InParanoid" id="A0A0C2ZVW6"/>
<dbReference type="OrthoDB" id="5809314at2759"/>
<accession>A0A0C2ZVW6</accession>
<dbReference type="SUPFAM" id="SSF56112">
    <property type="entry name" value="Protein kinase-like (PK-like)"/>
    <property type="match status" value="1"/>
</dbReference>
<keyword evidence="5" id="KW-1185">Reference proteome</keyword>
<dbReference type="InterPro" id="IPR001245">
    <property type="entry name" value="Ser-Thr/Tyr_kinase_cat_dom"/>
</dbReference>
<organism evidence="4 5">
    <name type="scientific">Scleroderma citrinum Foug A</name>
    <dbReference type="NCBI Taxonomy" id="1036808"/>
    <lineage>
        <taxon>Eukaryota</taxon>
        <taxon>Fungi</taxon>
        <taxon>Dikarya</taxon>
        <taxon>Basidiomycota</taxon>
        <taxon>Agaricomycotina</taxon>
        <taxon>Agaricomycetes</taxon>
        <taxon>Agaricomycetidae</taxon>
        <taxon>Boletales</taxon>
        <taxon>Sclerodermatineae</taxon>
        <taxon>Sclerodermataceae</taxon>
        <taxon>Scleroderma</taxon>
    </lineage>
</organism>
<dbReference type="Proteomes" id="UP000053989">
    <property type="component" value="Unassembled WGS sequence"/>
</dbReference>
<dbReference type="GO" id="GO:0004674">
    <property type="term" value="F:protein serine/threonine kinase activity"/>
    <property type="evidence" value="ECO:0007669"/>
    <property type="project" value="TreeGrafter"/>
</dbReference>
<protein>
    <recommendedName>
        <fullName evidence="3">Protein kinase domain-containing protein</fullName>
    </recommendedName>
</protein>
<feature type="non-terminal residue" evidence="4">
    <location>
        <position position="138"/>
    </location>
</feature>
<dbReference type="PANTHER" id="PTHR44329">
    <property type="entry name" value="SERINE/THREONINE-PROTEIN KINASE TNNI3K-RELATED"/>
    <property type="match status" value="1"/>
</dbReference>
<proteinExistence type="predicted"/>
<dbReference type="STRING" id="1036808.A0A0C2ZVW6"/>
<dbReference type="HOGENOM" id="CLU_000288_7_18_1"/>
<name>A0A0C2ZVW6_9AGAM</name>
<keyword evidence="2" id="KW-0067">ATP-binding</keyword>
<sequence>RVLQEAHVWSNLDHENVLPLLGITTAFDLTVSMVSLWMEAGNAHDYVQNKVIDPGPLVCFDAWLTIVGVARGLNYLHEHPKGPIVHGDLKGANVLISNSGHALIADFGYTYLANSSFSLGVSLCTGGTYNWMPPEALE</sequence>
<evidence type="ECO:0000259" key="3">
    <source>
        <dbReference type="PROSITE" id="PS50011"/>
    </source>
</evidence>
<dbReference type="EMBL" id="KN822021">
    <property type="protein sequence ID" value="KIM65603.1"/>
    <property type="molecule type" value="Genomic_DNA"/>
</dbReference>
<evidence type="ECO:0000256" key="2">
    <source>
        <dbReference type="ARBA" id="ARBA00022840"/>
    </source>
</evidence>
<reference evidence="5" key="2">
    <citation type="submission" date="2015-01" db="EMBL/GenBank/DDBJ databases">
        <title>Evolutionary Origins and Diversification of the Mycorrhizal Mutualists.</title>
        <authorList>
            <consortium name="DOE Joint Genome Institute"/>
            <consortium name="Mycorrhizal Genomics Consortium"/>
            <person name="Kohler A."/>
            <person name="Kuo A."/>
            <person name="Nagy L.G."/>
            <person name="Floudas D."/>
            <person name="Copeland A."/>
            <person name="Barry K.W."/>
            <person name="Cichocki N."/>
            <person name="Veneault-Fourrey C."/>
            <person name="LaButti K."/>
            <person name="Lindquist E.A."/>
            <person name="Lipzen A."/>
            <person name="Lundell T."/>
            <person name="Morin E."/>
            <person name="Murat C."/>
            <person name="Riley R."/>
            <person name="Ohm R."/>
            <person name="Sun H."/>
            <person name="Tunlid A."/>
            <person name="Henrissat B."/>
            <person name="Grigoriev I.V."/>
            <person name="Hibbett D.S."/>
            <person name="Martin F."/>
        </authorList>
    </citation>
    <scope>NUCLEOTIDE SEQUENCE [LARGE SCALE GENOMIC DNA]</scope>
    <source>
        <strain evidence="5">Foug A</strain>
    </source>
</reference>
<dbReference type="InterPro" id="IPR008271">
    <property type="entry name" value="Ser/Thr_kinase_AS"/>
</dbReference>
<evidence type="ECO:0000256" key="1">
    <source>
        <dbReference type="ARBA" id="ARBA00022741"/>
    </source>
</evidence>
<dbReference type="AlphaFoldDB" id="A0A0C2ZVW6"/>
<dbReference type="Gene3D" id="1.10.510.10">
    <property type="entry name" value="Transferase(Phosphotransferase) domain 1"/>
    <property type="match status" value="1"/>
</dbReference>
<dbReference type="InterPro" id="IPR051681">
    <property type="entry name" value="Ser/Thr_Kinases-Pseudokinases"/>
</dbReference>